<evidence type="ECO:0000313" key="2">
    <source>
        <dbReference type="EMBL" id="PJZ65957.1"/>
    </source>
</evidence>
<feature type="transmembrane region" description="Helical" evidence="1">
    <location>
        <begin position="343"/>
        <end position="365"/>
    </location>
</feature>
<keyword evidence="1" id="KW-0472">Membrane</keyword>
<feature type="transmembrane region" description="Helical" evidence="1">
    <location>
        <begin position="51"/>
        <end position="68"/>
    </location>
</feature>
<name>A0A2M9ZCA5_9LEPT</name>
<dbReference type="Proteomes" id="UP000231912">
    <property type="component" value="Unassembled WGS sequence"/>
</dbReference>
<feature type="transmembrane region" description="Helical" evidence="1">
    <location>
        <begin position="430"/>
        <end position="450"/>
    </location>
</feature>
<feature type="transmembrane region" description="Helical" evidence="1">
    <location>
        <begin position="186"/>
        <end position="204"/>
    </location>
</feature>
<feature type="transmembrane region" description="Helical" evidence="1">
    <location>
        <begin position="20"/>
        <end position="39"/>
    </location>
</feature>
<evidence type="ECO:0000256" key="1">
    <source>
        <dbReference type="SAM" id="Phobius"/>
    </source>
</evidence>
<evidence type="ECO:0000313" key="3">
    <source>
        <dbReference type="Proteomes" id="UP000231912"/>
    </source>
</evidence>
<feature type="transmembrane region" description="Helical" evidence="1">
    <location>
        <begin position="400"/>
        <end position="423"/>
    </location>
</feature>
<evidence type="ECO:0008006" key="4">
    <source>
        <dbReference type="Google" id="ProtNLM"/>
    </source>
</evidence>
<feature type="transmembrane region" description="Helical" evidence="1">
    <location>
        <begin position="462"/>
        <end position="481"/>
    </location>
</feature>
<comment type="caution">
    <text evidence="2">The sequence shown here is derived from an EMBL/GenBank/DDBJ whole genome shotgun (WGS) entry which is preliminary data.</text>
</comment>
<feature type="transmembrane region" description="Helical" evidence="1">
    <location>
        <begin position="317"/>
        <end position="336"/>
    </location>
</feature>
<feature type="transmembrane region" description="Helical" evidence="1">
    <location>
        <begin position="225"/>
        <end position="244"/>
    </location>
</feature>
<dbReference type="AlphaFoldDB" id="A0A2M9ZCA5"/>
<organism evidence="2 3">
    <name type="scientific">Leptospira wolffii</name>
    <dbReference type="NCBI Taxonomy" id="409998"/>
    <lineage>
        <taxon>Bacteria</taxon>
        <taxon>Pseudomonadati</taxon>
        <taxon>Spirochaetota</taxon>
        <taxon>Spirochaetia</taxon>
        <taxon>Leptospirales</taxon>
        <taxon>Leptospiraceae</taxon>
        <taxon>Leptospira</taxon>
    </lineage>
</organism>
<keyword evidence="1" id="KW-0812">Transmembrane</keyword>
<protein>
    <recommendedName>
        <fullName evidence="4">Dolichyl-phosphate-mannose--protein mannosyltransferase</fullName>
    </recommendedName>
</protein>
<gene>
    <name evidence="2" type="ORF">CH371_10525</name>
</gene>
<keyword evidence="1" id="KW-1133">Transmembrane helix</keyword>
<dbReference type="EMBL" id="NPDT01000003">
    <property type="protein sequence ID" value="PJZ65957.1"/>
    <property type="molecule type" value="Genomic_DNA"/>
</dbReference>
<sequence>MIGIHFIGKNQAGQNSKNTILLVGFSFLTGLYISFYFQLPTENKNLFLNYRYIYFITTASLIIFLCRQDKISGESFWKSFAKKTVSSPFLFLFIPLFILSTISKNYYSSYDTNGATLIPFSIEHEGNLDITEFYGPYREFSSLEGHTLEESYMVISQLSSGKYIEHEFFIVVKDDKFLPAFPLIPAFYNTIFYFGLKLLGVEFVKYDRVTLRTETDRLYLERFSAAALACITTLLLFKLLSRYFSARTALVSTLVYAMGTTHFSNSSQTLWQHGFIEFLVVVSLTLLLNKNLSPKLRYSAIGFVLGTFFFVRPPSILLAGTLGIPLVFEIIALRNLKESAKLAVSFFAGIVATSSLFGGINYLVYDHPMGGYDLMNKAFALAGRPNLFTNPLLEGASGLLVSPSFGLFVFSPFLLFSLAGLAIPKRNFKILFLIIPIAFIGYLCVFGSYFNWWGGRNYGTRFLTDLMPLFALLTASSLRLIRKIRWLKFIFIPLTVVSIWAQTSGIFLDEPFTEWAECNKIILRDRLWDWGDIPYVKPFEKFFPLVTGKLDFNPAKECHIGNDAGEIEGRNAYRFGSRTDLFFLSESLFRDKISYLRQGHYCIETYIRPDLEKSDPNAYLQISFSQGKTQFFERKYSHVPDVPDRFEIDIPNTGKTKINFKTNEKFIFDFAGFLLKKGVCKTP</sequence>
<dbReference type="RefSeq" id="WP_100758848.1">
    <property type="nucleotide sequence ID" value="NZ_NPDT01000003.1"/>
</dbReference>
<feature type="transmembrane region" description="Helical" evidence="1">
    <location>
        <begin position="89"/>
        <end position="107"/>
    </location>
</feature>
<accession>A0A2M9ZCA5</accession>
<proteinExistence type="predicted"/>
<reference evidence="2 3" key="1">
    <citation type="submission" date="2017-07" db="EMBL/GenBank/DDBJ databases">
        <title>Leptospira spp. isolated from tropical soils.</title>
        <authorList>
            <person name="Thibeaux R."/>
            <person name="Iraola G."/>
            <person name="Ferres I."/>
            <person name="Bierque E."/>
            <person name="Girault D."/>
            <person name="Soupe-Gilbert M.-E."/>
            <person name="Picardeau M."/>
            <person name="Goarant C."/>
        </authorList>
    </citation>
    <scope>NUCLEOTIDE SEQUENCE [LARGE SCALE GENOMIC DNA]</scope>
    <source>
        <strain evidence="2 3">FH2-C-A2</strain>
    </source>
</reference>